<comment type="caution">
    <text evidence="1">The sequence shown here is derived from an EMBL/GenBank/DDBJ whole genome shotgun (WGS) entry which is preliminary data.</text>
</comment>
<proteinExistence type="predicted"/>
<reference evidence="1 2" key="1">
    <citation type="submission" date="2015-09" db="EMBL/GenBank/DDBJ databases">
        <title>Genome sequence of the marine flavobacterium Croceitalea dokdonensis DOKDO 023 that contains proton- and sodium-pumping rhodopsins.</title>
        <authorList>
            <person name="Kwon S.-K."/>
            <person name="Lee H.K."/>
            <person name="Kwak M.-J."/>
            <person name="Kim J.F."/>
        </authorList>
    </citation>
    <scope>NUCLEOTIDE SEQUENCE [LARGE SCALE GENOMIC DNA]</scope>
    <source>
        <strain evidence="1 2">DOKDO 023</strain>
    </source>
</reference>
<dbReference type="Gene3D" id="2.120.10.10">
    <property type="match status" value="2"/>
</dbReference>
<dbReference type="AlphaFoldDB" id="A0A0P7AVW5"/>
<accession>A0A0P7AVW5</accession>
<dbReference type="STRING" id="1300341.I595_1711"/>
<dbReference type="SUPFAM" id="SSF50939">
    <property type="entry name" value="Sialidases"/>
    <property type="match status" value="1"/>
</dbReference>
<dbReference type="Proteomes" id="UP000050280">
    <property type="component" value="Unassembled WGS sequence"/>
</dbReference>
<sequence length="414" mass="46517">MMKKLIAVLILGYLSISVRGQDSLNLKIAEQVEVIEHLVREPMFVEHPSGSLFVSGYSNKTATPHLWRSDDKGKTWNILDVGTQSEGADGNSDVDLAVDSQGTLYFITMRYTTFPENMDDFDFMKAKGKHIAVGVSKDEGSSWKWKYISKEDYDDRPWIVVDSDHGAHIIWNNNKGVHYVKSKDQGETWSEKMTISPKGGSSHFAAGENGLLAVRVSALSASATIYSSGTDFVSISKDNGDTWNSVKLPGKRSWKGERSNGVDRWVDPLAWDDNDILYHMWSENQTLYLGVSEDYGQNWNIIEVLKNEDQLYFPFLSIKNGTLAFSCLSGYDNDIRHHAGVINLVGNEYNVSAIEPLKLENLKGRFGSDTLSHGGEYFPIQVLKDGDLGMVTTIQDYGKNQLGFTWWRLKIELD</sequence>
<evidence type="ECO:0000313" key="1">
    <source>
        <dbReference type="EMBL" id="KPM32062.1"/>
    </source>
</evidence>
<dbReference type="OrthoDB" id="7294637at2"/>
<dbReference type="EMBL" id="LDJX01000003">
    <property type="protein sequence ID" value="KPM32062.1"/>
    <property type="molecule type" value="Genomic_DNA"/>
</dbReference>
<evidence type="ECO:0000313" key="2">
    <source>
        <dbReference type="Proteomes" id="UP000050280"/>
    </source>
</evidence>
<dbReference type="CDD" id="cd15482">
    <property type="entry name" value="Sialidase_non-viral"/>
    <property type="match status" value="1"/>
</dbReference>
<dbReference type="InterPro" id="IPR036278">
    <property type="entry name" value="Sialidase_sf"/>
</dbReference>
<keyword evidence="2" id="KW-1185">Reference proteome</keyword>
<evidence type="ECO:0008006" key="3">
    <source>
        <dbReference type="Google" id="ProtNLM"/>
    </source>
</evidence>
<organism evidence="1 2">
    <name type="scientific">Croceitalea dokdonensis DOKDO 023</name>
    <dbReference type="NCBI Taxonomy" id="1300341"/>
    <lineage>
        <taxon>Bacteria</taxon>
        <taxon>Pseudomonadati</taxon>
        <taxon>Bacteroidota</taxon>
        <taxon>Flavobacteriia</taxon>
        <taxon>Flavobacteriales</taxon>
        <taxon>Flavobacteriaceae</taxon>
        <taxon>Croceitalea</taxon>
    </lineage>
</organism>
<gene>
    <name evidence="1" type="ORF">I595_1711</name>
</gene>
<name>A0A0P7AVW5_9FLAO</name>
<protein>
    <recommendedName>
        <fullName evidence="3">Exo-alpha-sialidase</fullName>
    </recommendedName>
</protein>